<protein>
    <recommendedName>
        <fullName evidence="3">Carboxylic ester hydrolase</fullName>
        <ecNumber evidence="3">3.1.1.-</ecNumber>
    </recommendedName>
</protein>
<evidence type="ECO:0000256" key="5">
    <source>
        <dbReference type="SAM" id="SignalP"/>
    </source>
</evidence>
<keyword evidence="4" id="KW-0472">Membrane</keyword>
<proteinExistence type="inferred from homology"/>
<dbReference type="InterPro" id="IPR050654">
    <property type="entry name" value="AChE-related_enzymes"/>
</dbReference>
<keyword evidence="2 3" id="KW-0378">Hydrolase</keyword>
<comment type="similarity">
    <text evidence="1 3">Belongs to the type-B carboxylesterase/lipase family.</text>
</comment>
<dbReference type="InterPro" id="IPR029058">
    <property type="entry name" value="AB_hydrolase_fold"/>
</dbReference>
<feature type="signal peptide" evidence="5">
    <location>
        <begin position="1"/>
        <end position="15"/>
    </location>
</feature>
<dbReference type="PROSITE" id="PS00122">
    <property type="entry name" value="CARBOXYLESTERASE_B_1"/>
    <property type="match status" value="1"/>
</dbReference>
<evidence type="ECO:0000313" key="7">
    <source>
        <dbReference type="EMBL" id="CAE2226232.1"/>
    </source>
</evidence>
<dbReference type="EMBL" id="HBKP01015834">
    <property type="protein sequence ID" value="CAE2226232.1"/>
    <property type="molecule type" value="Transcribed_RNA"/>
</dbReference>
<dbReference type="GO" id="GO:0052689">
    <property type="term" value="F:carboxylic ester hydrolase activity"/>
    <property type="evidence" value="ECO:0007669"/>
    <property type="project" value="TreeGrafter"/>
</dbReference>
<feature type="chain" id="PRO_5031219252" description="Carboxylic ester hydrolase" evidence="5">
    <location>
        <begin position="16"/>
        <end position="615"/>
    </location>
</feature>
<sequence>VAVFALCLLFLACSAELPLRTPIGTFVSQGDVNGSVGFLGIPYVENVGRWRISQKSERFTGPDQIFDCKAFSPVCPQRPSAQCPPHLERNEDCLYLNVWIPNNTVTAENEIASKNLPVMVFIHGGAFVIGSGADEYVSPYEFNKNEVILVSFNYRLGVFGFPALAELVSEDSAAENLGLLDQRLAIQWVIDNIAYFGGDNTKISIFGESAGAMSITWLLSADETSVAQEEKILSKLRGAVIQSAAYVPYISCEEHHATQRRVLAPLGCDSYHGDEYLDCLRRVETQDFISKLPGFGTFRKVFWHMSVDDKYTFAPCVSAKNIFNRSPREGLSQPQESDMSIMIGTCKDEGNLFSFLTFLFHTDLGFESLRDMISYGFVDHDDDDDAKKIIHRYAIHDEKENHSTNVLSEIVNDIYFQCGCSFYAEKLAENYPKVFRYVFDHLPSSGLQTLGVYHAAELPFVFGYPSGGRLFPDSFNEQDKAVMTLTNRYWCNFAKYGSPMSPHEEENEGLSDWPQFTSTNDVTQILRNPVETVKEYKKDTCQFWYSIYPNGIHFFGDGDEMALEHWKAFAINESGFFLLRNKNTVFPALLLALVAVISMVAYCCCCKTSKKQKRE</sequence>
<name>A0A7S4MJD6_9EUKA</name>
<dbReference type="Gene3D" id="3.40.50.1820">
    <property type="entry name" value="alpha/beta hydrolase"/>
    <property type="match status" value="1"/>
</dbReference>
<dbReference type="PANTHER" id="PTHR43918:SF4">
    <property type="entry name" value="CARBOXYLIC ESTER HYDROLASE"/>
    <property type="match status" value="1"/>
</dbReference>
<organism evidence="7">
    <name type="scientific">Vannella robusta</name>
    <dbReference type="NCBI Taxonomy" id="1487602"/>
    <lineage>
        <taxon>Eukaryota</taxon>
        <taxon>Amoebozoa</taxon>
        <taxon>Discosea</taxon>
        <taxon>Flabellinia</taxon>
        <taxon>Vannellidae</taxon>
        <taxon>Vannella</taxon>
    </lineage>
</organism>
<evidence type="ECO:0000259" key="6">
    <source>
        <dbReference type="Pfam" id="PF00135"/>
    </source>
</evidence>
<feature type="transmembrane region" description="Helical" evidence="4">
    <location>
        <begin position="585"/>
        <end position="605"/>
    </location>
</feature>
<dbReference type="InterPro" id="IPR019819">
    <property type="entry name" value="Carboxylesterase_B_CS"/>
</dbReference>
<accession>A0A7S4MJD6</accession>
<gene>
    <name evidence="7" type="ORF">VSP0166_LOCUS11216</name>
</gene>
<dbReference type="PANTHER" id="PTHR43918">
    <property type="entry name" value="ACETYLCHOLINESTERASE"/>
    <property type="match status" value="1"/>
</dbReference>
<feature type="non-terminal residue" evidence="7">
    <location>
        <position position="1"/>
    </location>
</feature>
<reference evidence="7" key="1">
    <citation type="submission" date="2021-01" db="EMBL/GenBank/DDBJ databases">
        <authorList>
            <person name="Corre E."/>
            <person name="Pelletier E."/>
            <person name="Niang G."/>
            <person name="Scheremetjew M."/>
            <person name="Finn R."/>
            <person name="Kale V."/>
            <person name="Holt S."/>
            <person name="Cochrane G."/>
            <person name="Meng A."/>
            <person name="Brown T."/>
            <person name="Cohen L."/>
        </authorList>
    </citation>
    <scope>NUCLEOTIDE SEQUENCE</scope>
    <source>
        <strain evidence="7">DIVA3 518/3/11/1/6</strain>
    </source>
</reference>
<dbReference type="Pfam" id="PF00135">
    <property type="entry name" value="COesterase"/>
    <property type="match status" value="1"/>
</dbReference>
<evidence type="ECO:0000256" key="1">
    <source>
        <dbReference type="ARBA" id="ARBA00005964"/>
    </source>
</evidence>
<dbReference type="AlphaFoldDB" id="A0A7S4MJD6"/>
<keyword evidence="4" id="KW-0812">Transmembrane</keyword>
<dbReference type="SUPFAM" id="SSF53474">
    <property type="entry name" value="alpha/beta-Hydrolases"/>
    <property type="match status" value="1"/>
</dbReference>
<dbReference type="EC" id="3.1.1.-" evidence="3"/>
<keyword evidence="5" id="KW-0732">Signal</keyword>
<evidence type="ECO:0000256" key="2">
    <source>
        <dbReference type="ARBA" id="ARBA00022801"/>
    </source>
</evidence>
<dbReference type="InterPro" id="IPR019826">
    <property type="entry name" value="Carboxylesterase_B_AS"/>
</dbReference>
<evidence type="ECO:0000256" key="4">
    <source>
        <dbReference type="SAM" id="Phobius"/>
    </source>
</evidence>
<feature type="domain" description="Carboxylesterase type B" evidence="6">
    <location>
        <begin position="35"/>
        <end position="544"/>
    </location>
</feature>
<dbReference type="InterPro" id="IPR002018">
    <property type="entry name" value="CarbesteraseB"/>
</dbReference>
<dbReference type="PROSITE" id="PS00941">
    <property type="entry name" value="CARBOXYLESTERASE_B_2"/>
    <property type="match status" value="1"/>
</dbReference>
<keyword evidence="4" id="KW-1133">Transmembrane helix</keyword>
<evidence type="ECO:0000256" key="3">
    <source>
        <dbReference type="RuleBase" id="RU361235"/>
    </source>
</evidence>